<evidence type="ECO:0000256" key="9">
    <source>
        <dbReference type="SAM" id="SignalP"/>
    </source>
</evidence>
<keyword evidence="4 9" id="KW-0732">Signal</keyword>
<gene>
    <name evidence="10" type="ORF">PENTCL1PPCAC_8925</name>
</gene>
<dbReference type="CDD" id="cd07061">
    <property type="entry name" value="HP_HAP_like"/>
    <property type="match status" value="1"/>
</dbReference>
<organism evidence="10 11">
    <name type="scientific">Pristionchus entomophagus</name>
    <dbReference type="NCBI Taxonomy" id="358040"/>
    <lineage>
        <taxon>Eukaryota</taxon>
        <taxon>Metazoa</taxon>
        <taxon>Ecdysozoa</taxon>
        <taxon>Nematoda</taxon>
        <taxon>Chromadorea</taxon>
        <taxon>Rhabditida</taxon>
        <taxon>Rhabditina</taxon>
        <taxon>Diplogasteromorpha</taxon>
        <taxon>Diplogasteroidea</taxon>
        <taxon>Neodiplogasteridae</taxon>
        <taxon>Pristionchus</taxon>
    </lineage>
</organism>
<dbReference type="PANTHER" id="PTHR11567:SF211">
    <property type="entry name" value="PROSTATIC ACID PHOSPHATASE"/>
    <property type="match status" value="1"/>
</dbReference>
<dbReference type="InterPro" id="IPR000560">
    <property type="entry name" value="His_Pase_clade-2"/>
</dbReference>
<dbReference type="InterPro" id="IPR029033">
    <property type="entry name" value="His_PPase_superfam"/>
</dbReference>
<accession>A0AAV5SUJ2</accession>
<evidence type="ECO:0000313" key="10">
    <source>
        <dbReference type="EMBL" id="GMS86750.1"/>
    </source>
</evidence>
<dbReference type="GO" id="GO:0003993">
    <property type="term" value="F:acid phosphatase activity"/>
    <property type="evidence" value="ECO:0007669"/>
    <property type="project" value="UniProtKB-EC"/>
</dbReference>
<comment type="catalytic activity">
    <reaction evidence="1">
        <text>a phosphate monoester + H2O = an alcohol + phosphate</text>
        <dbReference type="Rhea" id="RHEA:15017"/>
        <dbReference type="ChEBI" id="CHEBI:15377"/>
        <dbReference type="ChEBI" id="CHEBI:30879"/>
        <dbReference type="ChEBI" id="CHEBI:43474"/>
        <dbReference type="ChEBI" id="CHEBI:67140"/>
        <dbReference type="EC" id="3.1.3.2"/>
    </reaction>
</comment>
<evidence type="ECO:0000256" key="8">
    <source>
        <dbReference type="SAM" id="MobiDB-lite"/>
    </source>
</evidence>
<comment type="caution">
    <text evidence="10">The sequence shown here is derived from an EMBL/GenBank/DDBJ whole genome shotgun (WGS) entry which is preliminary data.</text>
</comment>
<dbReference type="EMBL" id="BTSX01000002">
    <property type="protein sequence ID" value="GMS86750.1"/>
    <property type="molecule type" value="Genomic_DNA"/>
</dbReference>
<dbReference type="InterPro" id="IPR033379">
    <property type="entry name" value="Acid_Pase_AS"/>
</dbReference>
<feature type="signal peptide" evidence="9">
    <location>
        <begin position="1"/>
        <end position="23"/>
    </location>
</feature>
<sequence>FRVRHKMRWWALLLLVSATTTLAFRFPTREEKLAAWEKLDTVKDFSDGVPPGYKLVLVNPLWRHGDRGPTEAFPGDKVTEDEWDFGGGGYGELSPIGMRQHYELGNKLYERYAANGDFLSTRYRAKEVYAKATDRNRTLISAMSNFAGMYSRAATAINGTDYPEIDAWPTSFVPIPIHTAKYMDHEGDPDSHCARQDDLWALAQQLPEYIAFDTKTRTQQTLQYLRDKTGSDANGINFDNIYILRQGMLCESIHFNDSYADWYPWYTDDVKQRVDEIDDQNVDFQNGIFASGMIQGYDLTIELPKIRGGAVINDIVDTANGVLDCYEFNNNLGGNTRCTESDHFLRNLKYYVISAHDSTIAAYLTTLEAKPYVLTSGGYPSYSAAVITEFFIDVDHGNERKFRLLFHDDEFSDFRVITPMVAGCDISEPFCDIKHIQALADKYAPEGGIDTLCDQRLDGPAVDTTKAPPPPASTASPSPSPTTTTKKTDDNVPTTVTTPSTTTSPSSLLTCVSAAAVVLIANLFF</sequence>
<dbReference type="InterPro" id="IPR050645">
    <property type="entry name" value="Histidine_acid_phosphatase"/>
</dbReference>
<evidence type="ECO:0000256" key="3">
    <source>
        <dbReference type="ARBA" id="ARBA00012646"/>
    </source>
</evidence>
<dbReference type="Pfam" id="PF00328">
    <property type="entry name" value="His_Phos_2"/>
    <property type="match status" value="1"/>
</dbReference>
<feature type="region of interest" description="Disordered" evidence="8">
    <location>
        <begin position="459"/>
        <end position="506"/>
    </location>
</feature>
<dbReference type="PANTHER" id="PTHR11567">
    <property type="entry name" value="ACID PHOSPHATASE-RELATED"/>
    <property type="match status" value="1"/>
</dbReference>
<evidence type="ECO:0000256" key="1">
    <source>
        <dbReference type="ARBA" id="ARBA00000032"/>
    </source>
</evidence>
<keyword evidence="5" id="KW-0378">Hydrolase</keyword>
<feature type="compositionally biased region" description="Low complexity" evidence="8">
    <location>
        <begin position="473"/>
        <end position="506"/>
    </location>
</feature>
<protein>
    <recommendedName>
        <fullName evidence="3">acid phosphatase</fullName>
        <ecNumber evidence="3">3.1.3.2</ecNumber>
    </recommendedName>
</protein>
<dbReference type="AlphaFoldDB" id="A0AAV5SUJ2"/>
<feature type="non-terminal residue" evidence="10">
    <location>
        <position position="1"/>
    </location>
</feature>
<reference evidence="10" key="1">
    <citation type="submission" date="2023-10" db="EMBL/GenBank/DDBJ databases">
        <title>Genome assembly of Pristionchus species.</title>
        <authorList>
            <person name="Yoshida K."/>
            <person name="Sommer R.J."/>
        </authorList>
    </citation>
    <scope>NUCLEOTIDE SEQUENCE</scope>
    <source>
        <strain evidence="10">RS0144</strain>
    </source>
</reference>
<evidence type="ECO:0000256" key="6">
    <source>
        <dbReference type="ARBA" id="ARBA00023157"/>
    </source>
</evidence>
<evidence type="ECO:0000313" key="11">
    <source>
        <dbReference type="Proteomes" id="UP001432027"/>
    </source>
</evidence>
<evidence type="ECO:0000256" key="5">
    <source>
        <dbReference type="ARBA" id="ARBA00022801"/>
    </source>
</evidence>
<keyword evidence="7" id="KW-0325">Glycoprotein</keyword>
<feature type="chain" id="PRO_5043887710" description="acid phosphatase" evidence="9">
    <location>
        <begin position="24"/>
        <end position="525"/>
    </location>
</feature>
<dbReference type="Gene3D" id="3.40.50.1240">
    <property type="entry name" value="Phosphoglycerate mutase-like"/>
    <property type="match status" value="1"/>
</dbReference>
<dbReference type="Proteomes" id="UP001432027">
    <property type="component" value="Unassembled WGS sequence"/>
</dbReference>
<dbReference type="PROSITE" id="PS00616">
    <property type="entry name" value="HIS_ACID_PHOSPHAT_1"/>
    <property type="match status" value="1"/>
</dbReference>
<dbReference type="SUPFAM" id="SSF53254">
    <property type="entry name" value="Phosphoglycerate mutase-like"/>
    <property type="match status" value="1"/>
</dbReference>
<keyword evidence="11" id="KW-1185">Reference proteome</keyword>
<keyword evidence="6" id="KW-1015">Disulfide bond</keyword>
<evidence type="ECO:0000256" key="2">
    <source>
        <dbReference type="ARBA" id="ARBA00005375"/>
    </source>
</evidence>
<name>A0AAV5SUJ2_9BILA</name>
<evidence type="ECO:0000256" key="7">
    <source>
        <dbReference type="ARBA" id="ARBA00023180"/>
    </source>
</evidence>
<proteinExistence type="inferred from homology"/>
<comment type="similarity">
    <text evidence="2">Belongs to the histidine acid phosphatase family.</text>
</comment>
<dbReference type="EC" id="3.1.3.2" evidence="3"/>
<evidence type="ECO:0000256" key="4">
    <source>
        <dbReference type="ARBA" id="ARBA00022729"/>
    </source>
</evidence>